<dbReference type="RefSeq" id="XP_043033704.1">
    <property type="nucleotide sequence ID" value="XM_043184586.1"/>
</dbReference>
<reference evidence="1" key="1">
    <citation type="submission" date="2020-11" db="EMBL/GenBank/DDBJ databases">
        <title>Adaptations for nitrogen fixation in a non-lichenized fungal sporocarp promotes dispersal by wood-feeding termites.</title>
        <authorList>
            <consortium name="DOE Joint Genome Institute"/>
            <person name="Koch R.A."/>
            <person name="Yoon G."/>
            <person name="Arayal U."/>
            <person name="Lail K."/>
            <person name="Amirebrahimi M."/>
            <person name="Labutti K."/>
            <person name="Lipzen A."/>
            <person name="Riley R."/>
            <person name="Barry K."/>
            <person name="Henrissat B."/>
            <person name="Grigoriev I.V."/>
            <person name="Herr J.R."/>
            <person name="Aime M.C."/>
        </authorList>
    </citation>
    <scope>NUCLEOTIDE SEQUENCE</scope>
    <source>
        <strain evidence="1">MCA 3950</strain>
    </source>
</reference>
<name>A0A9P7VHU6_9AGAR</name>
<accession>A0A9P7VHU6</accession>
<gene>
    <name evidence="1" type="ORF">BT62DRAFT_924198</name>
</gene>
<dbReference type="AlphaFoldDB" id="A0A9P7VHU6"/>
<comment type="caution">
    <text evidence="1">The sequence shown here is derived from an EMBL/GenBank/DDBJ whole genome shotgun (WGS) entry which is preliminary data.</text>
</comment>
<protein>
    <submittedName>
        <fullName evidence="1">Uncharacterized protein</fullName>
    </submittedName>
</protein>
<dbReference type="Proteomes" id="UP000812287">
    <property type="component" value="Unassembled WGS sequence"/>
</dbReference>
<dbReference type="OrthoDB" id="3034782at2759"/>
<organism evidence="1 2">
    <name type="scientific">Guyanagaster necrorhizus</name>
    <dbReference type="NCBI Taxonomy" id="856835"/>
    <lineage>
        <taxon>Eukaryota</taxon>
        <taxon>Fungi</taxon>
        <taxon>Dikarya</taxon>
        <taxon>Basidiomycota</taxon>
        <taxon>Agaricomycotina</taxon>
        <taxon>Agaricomycetes</taxon>
        <taxon>Agaricomycetidae</taxon>
        <taxon>Agaricales</taxon>
        <taxon>Marasmiineae</taxon>
        <taxon>Physalacriaceae</taxon>
        <taxon>Guyanagaster</taxon>
    </lineage>
</organism>
<sequence>MLGPEALPAIDDLFAHIGHEVLAVVGLEDEPAIWGKAKQSADADHWLTGYCDELQSLKNMGVYKLILCSTILQDHKIQKSWPIFKIKRNECGDTDTQQINVKTVFLYGLLPDDEVQYMEQLKDFEEIVKED</sequence>
<keyword evidence="2" id="KW-1185">Reference proteome</keyword>
<proteinExistence type="predicted"/>
<dbReference type="GeneID" id="66106883"/>
<dbReference type="EMBL" id="MU250575">
    <property type="protein sequence ID" value="KAG7440204.1"/>
    <property type="molecule type" value="Genomic_DNA"/>
</dbReference>
<evidence type="ECO:0000313" key="1">
    <source>
        <dbReference type="EMBL" id="KAG7440204.1"/>
    </source>
</evidence>
<evidence type="ECO:0000313" key="2">
    <source>
        <dbReference type="Proteomes" id="UP000812287"/>
    </source>
</evidence>